<gene>
    <name evidence="1" type="ORF">JQ615_36815</name>
</gene>
<dbReference type="EMBL" id="JAFCJH010000066">
    <property type="protein sequence ID" value="MBR0800940.1"/>
    <property type="molecule type" value="Genomic_DNA"/>
</dbReference>
<name>A0ABS5FVX8_9BRAD</name>
<sequence length="62" mass="7121">MPAKPWSREEEEQLLHLLRKPHLTQREIAQKIGRTEAAVSGRLTIIRRRKEAPIGRPPSEAS</sequence>
<evidence type="ECO:0000313" key="2">
    <source>
        <dbReference type="Proteomes" id="UP001315278"/>
    </source>
</evidence>
<dbReference type="SUPFAM" id="SSF109709">
    <property type="entry name" value="KorB DNA-binding domain-like"/>
    <property type="match status" value="1"/>
</dbReference>
<organism evidence="1 2">
    <name type="scientific">Bradyrhizobium jicamae</name>
    <dbReference type="NCBI Taxonomy" id="280332"/>
    <lineage>
        <taxon>Bacteria</taxon>
        <taxon>Pseudomonadati</taxon>
        <taxon>Pseudomonadota</taxon>
        <taxon>Alphaproteobacteria</taxon>
        <taxon>Hyphomicrobiales</taxon>
        <taxon>Nitrobacteraceae</taxon>
        <taxon>Bradyrhizobium</taxon>
    </lineage>
</organism>
<comment type="caution">
    <text evidence="1">The sequence shown here is derived from an EMBL/GenBank/DDBJ whole genome shotgun (WGS) entry which is preliminary data.</text>
</comment>
<accession>A0ABS5FVX8</accession>
<protein>
    <submittedName>
        <fullName evidence="1">Winged helix-turn-helix transcriptional regulator</fullName>
    </submittedName>
</protein>
<evidence type="ECO:0000313" key="1">
    <source>
        <dbReference type="EMBL" id="MBR0800940.1"/>
    </source>
</evidence>
<proteinExistence type="predicted"/>
<dbReference type="Proteomes" id="UP001315278">
    <property type="component" value="Unassembled WGS sequence"/>
</dbReference>
<keyword evidence="2" id="KW-1185">Reference proteome</keyword>
<reference evidence="2" key="1">
    <citation type="journal article" date="2021" name="ISME J.">
        <title>Evolutionary origin and ecological implication of a unique nif island in free-living Bradyrhizobium lineages.</title>
        <authorList>
            <person name="Tao J."/>
        </authorList>
    </citation>
    <scope>NUCLEOTIDE SEQUENCE [LARGE SCALE GENOMIC DNA]</scope>
    <source>
        <strain evidence="2">SZCCT0434</strain>
    </source>
</reference>